<keyword evidence="3" id="KW-1185">Reference proteome</keyword>
<dbReference type="InterPro" id="IPR017853">
    <property type="entry name" value="GH"/>
</dbReference>
<dbReference type="HOGENOM" id="CLU_040908_6_0_1"/>
<gene>
    <name evidence="2" type="ORF">FOMPIDRAFT_1117795</name>
</gene>
<dbReference type="eggNOG" id="ENOG502S2W1">
    <property type="taxonomic scope" value="Eukaryota"/>
</dbReference>
<proteinExistence type="predicted"/>
<name>S8FNK3_FOMSC</name>
<dbReference type="SUPFAM" id="SSF51445">
    <property type="entry name" value="(Trans)glycosidases"/>
    <property type="match status" value="1"/>
</dbReference>
<dbReference type="EMBL" id="KE504133">
    <property type="protein sequence ID" value="EPT02851.1"/>
    <property type="molecule type" value="Genomic_DNA"/>
</dbReference>
<dbReference type="Proteomes" id="UP000015241">
    <property type="component" value="Unassembled WGS sequence"/>
</dbReference>
<dbReference type="InterPro" id="IPR053183">
    <property type="entry name" value="ASL1"/>
</dbReference>
<reference evidence="2 3" key="1">
    <citation type="journal article" date="2012" name="Science">
        <title>The Paleozoic origin of enzymatic lignin decomposition reconstructed from 31 fungal genomes.</title>
        <authorList>
            <person name="Floudas D."/>
            <person name="Binder M."/>
            <person name="Riley R."/>
            <person name="Barry K."/>
            <person name="Blanchette R.A."/>
            <person name="Henrissat B."/>
            <person name="Martinez A.T."/>
            <person name="Otillar R."/>
            <person name="Spatafora J.W."/>
            <person name="Yadav J.S."/>
            <person name="Aerts A."/>
            <person name="Benoit I."/>
            <person name="Boyd A."/>
            <person name="Carlson A."/>
            <person name="Copeland A."/>
            <person name="Coutinho P.M."/>
            <person name="de Vries R.P."/>
            <person name="Ferreira P."/>
            <person name="Findley K."/>
            <person name="Foster B."/>
            <person name="Gaskell J."/>
            <person name="Glotzer D."/>
            <person name="Gorecki P."/>
            <person name="Heitman J."/>
            <person name="Hesse C."/>
            <person name="Hori C."/>
            <person name="Igarashi K."/>
            <person name="Jurgens J.A."/>
            <person name="Kallen N."/>
            <person name="Kersten P."/>
            <person name="Kohler A."/>
            <person name="Kuees U."/>
            <person name="Kumar T.K.A."/>
            <person name="Kuo A."/>
            <person name="LaButti K."/>
            <person name="Larrondo L.F."/>
            <person name="Lindquist E."/>
            <person name="Ling A."/>
            <person name="Lombard V."/>
            <person name="Lucas S."/>
            <person name="Lundell T."/>
            <person name="Martin R."/>
            <person name="McLaughlin D.J."/>
            <person name="Morgenstern I."/>
            <person name="Morin E."/>
            <person name="Murat C."/>
            <person name="Nagy L.G."/>
            <person name="Nolan M."/>
            <person name="Ohm R.A."/>
            <person name="Patyshakuliyeva A."/>
            <person name="Rokas A."/>
            <person name="Ruiz-Duenas F.J."/>
            <person name="Sabat G."/>
            <person name="Salamov A."/>
            <person name="Samejima M."/>
            <person name="Schmutz J."/>
            <person name="Slot J.C."/>
            <person name="St John F."/>
            <person name="Stenlid J."/>
            <person name="Sun H."/>
            <person name="Sun S."/>
            <person name="Syed K."/>
            <person name="Tsang A."/>
            <person name="Wiebenga A."/>
            <person name="Young D."/>
            <person name="Pisabarro A."/>
            <person name="Eastwood D.C."/>
            <person name="Martin F."/>
            <person name="Cullen D."/>
            <person name="Grigoriev I.V."/>
            <person name="Hibbett D.S."/>
        </authorList>
    </citation>
    <scope>NUCLEOTIDE SEQUENCE</scope>
    <source>
        <strain evidence="3">FP-58527</strain>
    </source>
</reference>
<dbReference type="GO" id="GO:0009277">
    <property type="term" value="C:fungal-type cell wall"/>
    <property type="evidence" value="ECO:0007669"/>
    <property type="project" value="TreeGrafter"/>
</dbReference>
<dbReference type="Gene3D" id="3.20.20.80">
    <property type="entry name" value="Glycosidases"/>
    <property type="match status" value="1"/>
</dbReference>
<evidence type="ECO:0000259" key="1">
    <source>
        <dbReference type="Pfam" id="PF11790"/>
    </source>
</evidence>
<feature type="domain" description="Asl1-like glycosyl hydrolase catalytic" evidence="1">
    <location>
        <begin position="15"/>
        <end position="253"/>
    </location>
</feature>
<dbReference type="OrthoDB" id="43654at2759"/>
<dbReference type="InterPro" id="IPR024655">
    <property type="entry name" value="Asl1_glyco_hydro_catalytic"/>
</dbReference>
<dbReference type="AlphaFoldDB" id="S8FNK3"/>
<dbReference type="Pfam" id="PF11790">
    <property type="entry name" value="Glyco_hydro_cc"/>
    <property type="match status" value="1"/>
</dbReference>
<dbReference type="GO" id="GO:0071966">
    <property type="term" value="P:fungal-type cell wall polysaccharide metabolic process"/>
    <property type="evidence" value="ECO:0007669"/>
    <property type="project" value="TreeGrafter"/>
</dbReference>
<protein>
    <recommendedName>
        <fullName evidence="1">Asl1-like glycosyl hydrolase catalytic domain-containing protein</fullName>
    </recommendedName>
</protein>
<evidence type="ECO:0000313" key="3">
    <source>
        <dbReference type="Proteomes" id="UP000015241"/>
    </source>
</evidence>
<accession>S8FNK3</accession>
<sequence>MIPDALAVSNSSKAGLAWPNGNWDNIEQYITTGRVSWYSRYYTWSPSSISSGLEFVPMLWGDRQISQWQSSINATIKNLGASHVLGFNEPDYPTQSNMTPSHGASVWKAQIEPLHSQGVRLGSPAPTSDPQGKQWLLEWLTACDGGCTVDFVALHWYDINSTAFIEYLKDFHETFQRPLWVTEWACQNFNVADEQCSLQNVIDFMNATQAFMDATDWVERYAWFGAMEHLQGVNSDDALMDSAGRINALGEQYIGARVPNISATNFTPGVVDGGSGSSTNPSLGSPALALWDPSRVIPSLFLSCTAMICLLSW</sequence>
<dbReference type="PANTHER" id="PTHR34154">
    <property type="entry name" value="ALKALI-SENSITIVE LINKAGE PROTEIN 1"/>
    <property type="match status" value="1"/>
</dbReference>
<dbReference type="InParanoid" id="S8FNK3"/>
<dbReference type="STRING" id="743788.S8FNK3"/>
<organism evidence="2 3">
    <name type="scientific">Fomitopsis schrenkii</name>
    <name type="common">Brown rot fungus</name>
    <dbReference type="NCBI Taxonomy" id="2126942"/>
    <lineage>
        <taxon>Eukaryota</taxon>
        <taxon>Fungi</taxon>
        <taxon>Dikarya</taxon>
        <taxon>Basidiomycota</taxon>
        <taxon>Agaricomycotina</taxon>
        <taxon>Agaricomycetes</taxon>
        <taxon>Polyporales</taxon>
        <taxon>Fomitopsis</taxon>
    </lineage>
</organism>
<dbReference type="PANTHER" id="PTHR34154:SF3">
    <property type="entry name" value="ALKALI-SENSITIVE LINKAGE PROTEIN 1"/>
    <property type="match status" value="1"/>
</dbReference>
<evidence type="ECO:0000313" key="2">
    <source>
        <dbReference type="EMBL" id="EPT02851.1"/>
    </source>
</evidence>